<dbReference type="InterPro" id="IPR029058">
    <property type="entry name" value="AB_hydrolase_fold"/>
</dbReference>
<keyword evidence="8" id="KW-0443">Lipid metabolism</keyword>
<protein>
    <recommendedName>
        <fullName evidence="14">Protein SERAC1</fullName>
    </recommendedName>
    <alternativeName>
        <fullName evidence="15">Serine active site-containing protein 1</fullName>
    </alternativeName>
</protein>
<dbReference type="GO" id="GO:0016020">
    <property type="term" value="C:membrane"/>
    <property type="evidence" value="ECO:0007669"/>
    <property type="project" value="UniProtKB-SubCell"/>
</dbReference>
<evidence type="ECO:0000256" key="7">
    <source>
        <dbReference type="ARBA" id="ARBA00022989"/>
    </source>
</evidence>
<evidence type="ECO:0000256" key="11">
    <source>
        <dbReference type="ARBA" id="ARBA00023209"/>
    </source>
</evidence>
<dbReference type="RefSeq" id="XP_029983892.1">
    <property type="nucleotide sequence ID" value="XM_030128032.1"/>
</dbReference>
<keyword evidence="7" id="KW-1133">Transmembrane helix</keyword>
<reference evidence="16" key="1">
    <citation type="submission" date="2019-06" db="EMBL/GenBank/DDBJ databases">
        <authorList>
            <consortium name="Wellcome Sanger Institute Data Sharing"/>
        </authorList>
    </citation>
    <scope>NUCLEOTIDE SEQUENCE [LARGE SCALE GENOMIC DNA]</scope>
</reference>
<dbReference type="InterPro" id="IPR052374">
    <property type="entry name" value="SERAC1"/>
</dbReference>
<gene>
    <name evidence="16" type="primary">serac1</name>
</gene>
<name>A0A672Z473_9TELE</name>
<dbReference type="AlphaFoldDB" id="A0A672Z473"/>
<dbReference type="Gene3D" id="3.40.50.1820">
    <property type="entry name" value="alpha/beta hydrolase"/>
    <property type="match status" value="1"/>
</dbReference>
<proteinExistence type="inferred from homology"/>
<keyword evidence="17" id="KW-1185">Reference proteome</keyword>
<dbReference type="SUPFAM" id="SSF48371">
    <property type="entry name" value="ARM repeat"/>
    <property type="match status" value="1"/>
</dbReference>
<comment type="subcellular location">
    <subcellularLocation>
        <location evidence="3">Endoplasmic reticulum</location>
    </subcellularLocation>
    <subcellularLocation>
        <location evidence="1">Membrane</location>
        <topology evidence="1">Single-pass membrane protein</topology>
    </subcellularLocation>
    <subcellularLocation>
        <location evidence="2">Mitochondrion</location>
    </subcellularLocation>
</comment>
<keyword evidence="9" id="KW-0496">Mitochondrion</keyword>
<evidence type="ECO:0000313" key="16">
    <source>
        <dbReference type="Ensembl" id="ENSSORP00005012056.1"/>
    </source>
</evidence>
<dbReference type="Proteomes" id="UP000472271">
    <property type="component" value="Chromosome 24"/>
</dbReference>
<dbReference type="CTD" id="84947"/>
<sequence>MSVAALRLIHYRRLSTAGPPGVKRVLQWRDLRKVAKVTGAVIFGGCLFITYEVVALDKAVTIDTSAIFQEKYKSYIYLKATPSDEKENLAAGLTHKTRRELHKAARRLLELSSRVLRRSLDEHFSHVDADPHEVALWVLLKRTQSSNKAIRMQAVQELADNHHWHDYQYQTAAQFLDQRTAVGLARTPQVDLRFFLSPPTLPVLEDGMSAEDGLRQLLASLPQSEVDKCVQYFTSLALRESTQSLAAQRGGLWCFGGNGLPYAQSLTSVPSEKVESFCLQALVQHSKVQSHCDHIVANGGLQLLQREYQLRRNSLKIQRNIVRIIGNLALNESVHQAIVQSGWVSVLAEMMQSPHVMQASHAARALANLDRETLQEKYQDGIYILHPQTRNKQPIKADVLFIHGILGAAFKTWRQKDRSILEEGDNESSDDYTECWPKSWLAADCPNLRILSVEYDSHLSDWMSKCPAENQRKSLAFRSQELLQKLKVAGVGQRPVVWVAHSMGGLLVKKMLLDAAEDPDMQELLKNTKGIMFYSVPHHGTFMAEYSVNVRYLLFPSIEVRELCKDSPALRNLNETFLDMAKEKEFKVLSFAETLPTNIGPMIKILVVPTQSADLGIGELIEVDVDHLNICKPEKKDSFLYRRSLQFIQDALHSYISH</sequence>
<dbReference type="PANTHER" id="PTHR48182">
    <property type="entry name" value="PROTEIN SERAC1"/>
    <property type="match status" value="1"/>
</dbReference>
<dbReference type="PANTHER" id="PTHR48182:SF2">
    <property type="entry name" value="PROTEIN SERAC1"/>
    <property type="match status" value="1"/>
</dbReference>
<reference evidence="16" key="3">
    <citation type="submission" date="2025-09" db="UniProtKB">
        <authorList>
            <consortium name="Ensembl"/>
        </authorList>
    </citation>
    <scope>IDENTIFICATION</scope>
</reference>
<keyword evidence="12" id="KW-1208">Phospholipid metabolism</keyword>
<dbReference type="Gene3D" id="1.25.10.10">
    <property type="entry name" value="Leucine-rich Repeat Variant"/>
    <property type="match status" value="1"/>
</dbReference>
<dbReference type="GO" id="GO:0005739">
    <property type="term" value="C:mitochondrion"/>
    <property type="evidence" value="ECO:0007669"/>
    <property type="project" value="UniProtKB-SubCell"/>
</dbReference>
<dbReference type="SUPFAM" id="SSF53474">
    <property type="entry name" value="alpha/beta-Hydrolases"/>
    <property type="match status" value="1"/>
</dbReference>
<reference evidence="16" key="2">
    <citation type="submission" date="2025-08" db="UniProtKB">
        <authorList>
            <consortium name="Ensembl"/>
        </authorList>
    </citation>
    <scope>IDENTIFICATION</scope>
</reference>
<evidence type="ECO:0000256" key="8">
    <source>
        <dbReference type="ARBA" id="ARBA00023098"/>
    </source>
</evidence>
<evidence type="ECO:0000256" key="1">
    <source>
        <dbReference type="ARBA" id="ARBA00004167"/>
    </source>
</evidence>
<keyword evidence="5" id="KW-0812">Transmembrane</keyword>
<evidence type="ECO:0000256" key="12">
    <source>
        <dbReference type="ARBA" id="ARBA00023264"/>
    </source>
</evidence>
<evidence type="ECO:0000256" key="5">
    <source>
        <dbReference type="ARBA" id="ARBA00022692"/>
    </source>
</evidence>
<evidence type="ECO:0000256" key="2">
    <source>
        <dbReference type="ARBA" id="ARBA00004173"/>
    </source>
</evidence>
<evidence type="ECO:0000256" key="10">
    <source>
        <dbReference type="ARBA" id="ARBA00023136"/>
    </source>
</evidence>
<organism evidence="16 17">
    <name type="scientific">Sphaeramia orbicularis</name>
    <name type="common">orbiculate cardinalfish</name>
    <dbReference type="NCBI Taxonomy" id="375764"/>
    <lineage>
        <taxon>Eukaryota</taxon>
        <taxon>Metazoa</taxon>
        <taxon>Chordata</taxon>
        <taxon>Craniata</taxon>
        <taxon>Vertebrata</taxon>
        <taxon>Euteleostomi</taxon>
        <taxon>Actinopterygii</taxon>
        <taxon>Neopterygii</taxon>
        <taxon>Teleostei</taxon>
        <taxon>Neoteleostei</taxon>
        <taxon>Acanthomorphata</taxon>
        <taxon>Gobiaria</taxon>
        <taxon>Kurtiformes</taxon>
        <taxon>Apogonoidei</taxon>
        <taxon>Apogonidae</taxon>
        <taxon>Apogoninae</taxon>
        <taxon>Sphaeramia</taxon>
    </lineage>
</organism>
<keyword evidence="10" id="KW-0472">Membrane</keyword>
<dbReference type="GO" id="GO:0005783">
    <property type="term" value="C:endoplasmic reticulum"/>
    <property type="evidence" value="ECO:0007669"/>
    <property type="project" value="UniProtKB-SubCell"/>
</dbReference>
<dbReference type="InterPro" id="IPR016024">
    <property type="entry name" value="ARM-type_fold"/>
</dbReference>
<evidence type="ECO:0000256" key="14">
    <source>
        <dbReference type="ARBA" id="ARBA00040991"/>
    </source>
</evidence>
<dbReference type="GeneID" id="115414747"/>
<evidence type="ECO:0000256" key="15">
    <source>
        <dbReference type="ARBA" id="ARBA00041701"/>
    </source>
</evidence>
<dbReference type="GO" id="GO:0008654">
    <property type="term" value="P:phospholipid biosynthetic process"/>
    <property type="evidence" value="ECO:0007669"/>
    <property type="project" value="UniProtKB-KW"/>
</dbReference>
<keyword evidence="4" id="KW-0444">Lipid biosynthesis</keyword>
<evidence type="ECO:0000313" key="17">
    <source>
        <dbReference type="Proteomes" id="UP000472271"/>
    </source>
</evidence>
<keyword evidence="11" id="KW-0594">Phospholipid biosynthesis</keyword>
<dbReference type="InterPro" id="IPR011989">
    <property type="entry name" value="ARM-like"/>
</dbReference>
<comment type="similarity">
    <text evidence="13">Belongs to the SERAC1 family.</text>
</comment>
<keyword evidence="6" id="KW-0256">Endoplasmic reticulum</keyword>
<evidence type="ECO:0000256" key="4">
    <source>
        <dbReference type="ARBA" id="ARBA00022516"/>
    </source>
</evidence>
<evidence type="ECO:0000256" key="6">
    <source>
        <dbReference type="ARBA" id="ARBA00022824"/>
    </source>
</evidence>
<evidence type="ECO:0000256" key="9">
    <source>
        <dbReference type="ARBA" id="ARBA00023128"/>
    </source>
</evidence>
<dbReference type="Ensembl" id="ENSSORT00005012448.1">
    <property type="protein sequence ID" value="ENSSORP00005012056.1"/>
    <property type="gene ID" value="ENSSORG00005005158.1"/>
</dbReference>
<accession>A0A672Z473</accession>
<evidence type="ECO:0000256" key="3">
    <source>
        <dbReference type="ARBA" id="ARBA00004240"/>
    </source>
</evidence>
<evidence type="ECO:0000256" key="13">
    <source>
        <dbReference type="ARBA" id="ARBA00038024"/>
    </source>
</evidence>